<dbReference type="KEGG" id="mro:MROS_0945"/>
<sequence>MKNLIKSFLIVVILLVNSCGEGITEPEAGRRDYVWEVDEINPGYESLYLGRIWGSSPNDVWAVGSSSWSATSIWHYDGIKWETDSIPRAVDPTAIWGLSKNEVWLGNYDYNNNIWRYNGSKWSLFGSYILDGYDILCINYFDGTSSNNIYGVGFVELYGKSKWKAIIMHYNGTNWRFVDIPESKASFESVAIVPGSDILVVGGTIYDPKGFIAKVYCWDGKELKEIFSSLGGWTFVVRLGNEIFISHSSQIYKYSDKRLTLWMDNRGKGINGNIICGRSRNDFFIGGDEGIYHYNGKEFYNIYNTELVVRRGYIFEKDVFFIGLDYVNGKNYIIHGKLK</sequence>
<accession>I7A2M9</accession>
<reference evidence="1 2" key="1">
    <citation type="journal article" date="2013" name="PLoS ONE">
        <title>Genomic analysis of Melioribacter roseus, facultatively anaerobic organotrophic bacterium representing a novel deep lineage within Bacteriodetes/Chlorobi group.</title>
        <authorList>
            <person name="Kadnikov V.V."/>
            <person name="Mardanov A.V."/>
            <person name="Podosokorskaya O.A."/>
            <person name="Gavrilov S.N."/>
            <person name="Kublanov I.V."/>
            <person name="Beletsky A.V."/>
            <person name="Bonch-Osmolovskaya E.A."/>
            <person name="Ravin N.V."/>
        </authorList>
    </citation>
    <scope>NUCLEOTIDE SEQUENCE [LARGE SCALE GENOMIC DNA]</scope>
    <source>
        <strain evidence="2">JCM 17771 / P3M-2</strain>
    </source>
</reference>
<dbReference type="OrthoDB" id="1524635at2"/>
<name>I7A2M9_MELRP</name>
<protein>
    <submittedName>
        <fullName evidence="1">Uncharacterized protein</fullName>
    </submittedName>
</protein>
<evidence type="ECO:0000313" key="2">
    <source>
        <dbReference type="Proteomes" id="UP000009011"/>
    </source>
</evidence>
<dbReference type="EMBL" id="CP003557">
    <property type="protein sequence ID" value="AFN74186.1"/>
    <property type="molecule type" value="Genomic_DNA"/>
</dbReference>
<organism evidence="1 2">
    <name type="scientific">Melioribacter roseus (strain DSM 23840 / JCM 17771 / VKM B-2668 / P3M-2)</name>
    <dbReference type="NCBI Taxonomy" id="1191523"/>
    <lineage>
        <taxon>Bacteria</taxon>
        <taxon>Pseudomonadati</taxon>
        <taxon>Ignavibacteriota</taxon>
        <taxon>Ignavibacteria</taxon>
        <taxon>Ignavibacteriales</taxon>
        <taxon>Melioribacteraceae</taxon>
        <taxon>Melioribacter</taxon>
    </lineage>
</organism>
<dbReference type="Proteomes" id="UP000009011">
    <property type="component" value="Chromosome"/>
</dbReference>
<dbReference type="AlphaFoldDB" id="I7A2M9"/>
<dbReference type="eggNOG" id="COG4447">
    <property type="taxonomic scope" value="Bacteria"/>
</dbReference>
<dbReference type="HOGENOM" id="CLU_818367_0_0_10"/>
<dbReference type="RefSeq" id="WP_014855622.1">
    <property type="nucleotide sequence ID" value="NC_018178.1"/>
</dbReference>
<proteinExistence type="predicted"/>
<evidence type="ECO:0000313" key="1">
    <source>
        <dbReference type="EMBL" id="AFN74186.1"/>
    </source>
</evidence>
<gene>
    <name evidence="1" type="ordered locus">MROS_0945</name>
</gene>
<keyword evidence="2" id="KW-1185">Reference proteome</keyword>